<keyword evidence="4 10" id="KW-0808">Transferase</keyword>
<comment type="similarity">
    <text evidence="10">Belongs to the glycosyltransferase 28 family. MurG subfamily.</text>
</comment>
<dbReference type="KEGG" id="drt:Dret_0746"/>
<evidence type="ECO:0000256" key="6">
    <source>
        <dbReference type="ARBA" id="ARBA00022984"/>
    </source>
</evidence>
<dbReference type="STRING" id="485915.Dret_0746"/>
<dbReference type="PANTHER" id="PTHR21015">
    <property type="entry name" value="UDP-N-ACETYLGLUCOSAMINE--N-ACETYLMURAMYL-(PENTAPEPTIDE) PYROPHOSPHORYL-UNDECAPRENOL N-ACETYLGLUCOSAMINE TRANSFERASE 1"/>
    <property type="match status" value="1"/>
</dbReference>
<evidence type="ECO:0000313" key="14">
    <source>
        <dbReference type="Proteomes" id="UP000001052"/>
    </source>
</evidence>
<gene>
    <name evidence="10" type="primary">murG</name>
    <name evidence="13" type="ordered locus">Dret_0746</name>
</gene>
<dbReference type="Pfam" id="PF04101">
    <property type="entry name" value="Glyco_tran_28_C"/>
    <property type="match status" value="1"/>
</dbReference>
<protein>
    <recommendedName>
        <fullName evidence="10">UDP-N-acetylglucosamine--N-acetylmuramyl-(pentapeptide) pyrophosphoryl-undecaprenol N-acetylglucosamine transferase</fullName>
        <ecNumber evidence="10">2.4.1.227</ecNumber>
    </recommendedName>
    <alternativeName>
        <fullName evidence="10">Undecaprenyl-PP-MurNAc-pentapeptide-UDPGlcNAc GlcNAc transferase</fullName>
    </alternativeName>
</protein>
<dbReference type="GO" id="GO:0051991">
    <property type="term" value="F:UDP-N-acetyl-D-glucosamine:N-acetylmuramoyl-L-alanyl-D-glutamyl-meso-2,6-diaminopimelyl-D-alanyl-D-alanine-diphosphoundecaprenol 4-beta-N-acetylglucosaminlytransferase activity"/>
    <property type="evidence" value="ECO:0007669"/>
    <property type="project" value="RHEA"/>
</dbReference>
<dbReference type="GO" id="GO:0009252">
    <property type="term" value="P:peptidoglycan biosynthetic process"/>
    <property type="evidence" value="ECO:0007669"/>
    <property type="project" value="UniProtKB-UniRule"/>
</dbReference>
<sequence>MRCVVFATGGTGGHIFPALAVAEEVRRRYPDADLLFFGGKQGPEGRLARAAGLEFHALPAKGVLGRGLRSAASLVWLSRSLAACWWQFHKRRPDVVLGLGGYAGFVPPLAATLSRIPCAIHEQNSIPGVTNRILGKRVDRVFVSFADEHGFFPNNKVVFTGNPVRREILALRASQSERLPRDAEHRVLILGGSQGAKGINAAVVQALPSFARSQMQLWHQTGAREFADIQAAYTEAGLGERACVEPFIEDMAKAYEWADLVVCRAGATTIAELTAVGKPSVLIPFPHATHNHQQRNAASLEAAGAAMVLGQHYLQEVNLARAIGDLVDLPGKLKEMGRAAKQIGRPEAAAKVVDQLEELANTRRKKKTFKYSRST</sequence>
<feature type="binding site" evidence="10">
    <location>
        <position position="124"/>
    </location>
    <ligand>
        <name>UDP-N-acetyl-alpha-D-glucosamine</name>
        <dbReference type="ChEBI" id="CHEBI:57705"/>
    </ligand>
</feature>
<evidence type="ECO:0000256" key="8">
    <source>
        <dbReference type="ARBA" id="ARBA00023306"/>
    </source>
</evidence>
<evidence type="ECO:0000256" key="4">
    <source>
        <dbReference type="ARBA" id="ARBA00022679"/>
    </source>
</evidence>
<dbReference type="AlphaFoldDB" id="C8X0U1"/>
<keyword evidence="2 10" id="KW-0132">Cell division</keyword>
<comment type="caution">
    <text evidence="10">Lacks conserved residue(s) required for the propagation of feature annotation.</text>
</comment>
<proteinExistence type="inferred from homology"/>
<dbReference type="GO" id="GO:0051301">
    <property type="term" value="P:cell division"/>
    <property type="evidence" value="ECO:0007669"/>
    <property type="project" value="UniProtKB-KW"/>
</dbReference>
<dbReference type="CDD" id="cd03785">
    <property type="entry name" value="GT28_MurG"/>
    <property type="match status" value="1"/>
</dbReference>
<evidence type="ECO:0000256" key="1">
    <source>
        <dbReference type="ARBA" id="ARBA00022475"/>
    </source>
</evidence>
<dbReference type="EC" id="2.4.1.227" evidence="10"/>
<evidence type="ECO:0000256" key="9">
    <source>
        <dbReference type="ARBA" id="ARBA00023316"/>
    </source>
</evidence>
<keyword evidence="10" id="KW-0997">Cell inner membrane</keyword>
<dbReference type="GO" id="GO:0005975">
    <property type="term" value="P:carbohydrate metabolic process"/>
    <property type="evidence" value="ECO:0007669"/>
    <property type="project" value="InterPro"/>
</dbReference>
<keyword evidence="3 10" id="KW-0328">Glycosyltransferase</keyword>
<dbReference type="GO" id="GO:0071555">
    <property type="term" value="P:cell wall organization"/>
    <property type="evidence" value="ECO:0007669"/>
    <property type="project" value="UniProtKB-KW"/>
</dbReference>
<dbReference type="EMBL" id="CP001734">
    <property type="protein sequence ID" value="ACV68038.1"/>
    <property type="molecule type" value="Genomic_DNA"/>
</dbReference>
<dbReference type="OrthoDB" id="9808936at2"/>
<feature type="binding site" evidence="10">
    <location>
        <begin position="11"/>
        <end position="13"/>
    </location>
    <ligand>
        <name>UDP-N-acetyl-alpha-D-glucosamine</name>
        <dbReference type="ChEBI" id="CHEBI:57705"/>
    </ligand>
</feature>
<organism evidence="13 14">
    <name type="scientific">Desulfohalobium retbaense (strain ATCC 49708 / DSM 5692 / JCM 16813 / HR100)</name>
    <dbReference type="NCBI Taxonomy" id="485915"/>
    <lineage>
        <taxon>Bacteria</taxon>
        <taxon>Pseudomonadati</taxon>
        <taxon>Thermodesulfobacteriota</taxon>
        <taxon>Desulfovibrionia</taxon>
        <taxon>Desulfovibrionales</taxon>
        <taxon>Desulfohalobiaceae</taxon>
        <taxon>Desulfohalobium</taxon>
    </lineage>
</organism>
<dbReference type="UniPathway" id="UPA00219"/>
<dbReference type="GO" id="GO:0008360">
    <property type="term" value="P:regulation of cell shape"/>
    <property type="evidence" value="ECO:0007669"/>
    <property type="project" value="UniProtKB-KW"/>
</dbReference>
<keyword evidence="14" id="KW-1185">Reference proteome</keyword>
<evidence type="ECO:0000313" key="13">
    <source>
        <dbReference type="EMBL" id="ACV68038.1"/>
    </source>
</evidence>
<dbReference type="eggNOG" id="COG0707">
    <property type="taxonomic scope" value="Bacteria"/>
</dbReference>
<dbReference type="GO" id="GO:0050511">
    <property type="term" value="F:undecaprenyldiphospho-muramoylpentapeptide beta-N-acetylglucosaminyltransferase activity"/>
    <property type="evidence" value="ECO:0007669"/>
    <property type="project" value="UniProtKB-UniRule"/>
</dbReference>
<dbReference type="RefSeq" id="WP_015751196.1">
    <property type="nucleotide sequence ID" value="NC_013223.1"/>
</dbReference>
<keyword evidence="5 10" id="KW-0133">Cell shape</keyword>
<comment type="pathway">
    <text evidence="10">Cell wall biogenesis; peptidoglycan biosynthesis.</text>
</comment>
<keyword evidence="9 10" id="KW-0961">Cell wall biogenesis/degradation</keyword>
<evidence type="ECO:0000256" key="10">
    <source>
        <dbReference type="HAMAP-Rule" id="MF_00033"/>
    </source>
</evidence>
<comment type="catalytic activity">
    <reaction evidence="10">
        <text>di-trans,octa-cis-undecaprenyl diphospho-N-acetyl-alpha-D-muramoyl-L-alanyl-D-glutamyl-meso-2,6-diaminopimeloyl-D-alanyl-D-alanine + UDP-N-acetyl-alpha-D-glucosamine = di-trans,octa-cis-undecaprenyl diphospho-[N-acetyl-alpha-D-glucosaminyl-(1-&gt;4)]-N-acetyl-alpha-D-muramoyl-L-alanyl-D-glutamyl-meso-2,6-diaminopimeloyl-D-alanyl-D-alanine + UDP + H(+)</text>
        <dbReference type="Rhea" id="RHEA:31227"/>
        <dbReference type="ChEBI" id="CHEBI:15378"/>
        <dbReference type="ChEBI" id="CHEBI:57705"/>
        <dbReference type="ChEBI" id="CHEBI:58223"/>
        <dbReference type="ChEBI" id="CHEBI:61387"/>
        <dbReference type="ChEBI" id="CHEBI:61388"/>
        <dbReference type="EC" id="2.4.1.227"/>
    </reaction>
</comment>
<evidence type="ECO:0000259" key="12">
    <source>
        <dbReference type="Pfam" id="PF04101"/>
    </source>
</evidence>
<reference evidence="13 14" key="2">
    <citation type="journal article" date="2010" name="Stand. Genomic Sci.">
        <title>Complete genome sequence of Desulfohalobium retbaense type strain (HR(100)).</title>
        <authorList>
            <person name="Spring S."/>
            <person name="Nolan M."/>
            <person name="Lapidus A."/>
            <person name="Glavina Del Rio T."/>
            <person name="Copeland A."/>
            <person name="Tice H."/>
            <person name="Cheng J.F."/>
            <person name="Lucas S."/>
            <person name="Land M."/>
            <person name="Chen F."/>
            <person name="Bruce D."/>
            <person name="Goodwin L."/>
            <person name="Pitluck S."/>
            <person name="Ivanova N."/>
            <person name="Mavromatis K."/>
            <person name="Mikhailova N."/>
            <person name="Pati A."/>
            <person name="Chen A."/>
            <person name="Palaniappan K."/>
            <person name="Hauser L."/>
            <person name="Chang Y.J."/>
            <person name="Jeffries C.D."/>
            <person name="Munk C."/>
            <person name="Kiss H."/>
            <person name="Chain P."/>
            <person name="Han C."/>
            <person name="Brettin T."/>
            <person name="Detter J.C."/>
            <person name="Schuler E."/>
            <person name="Goker M."/>
            <person name="Rohde M."/>
            <person name="Bristow J."/>
            <person name="Eisen J.A."/>
            <person name="Markowitz V."/>
            <person name="Hugenholtz P."/>
            <person name="Kyrpides N.C."/>
            <person name="Klenk H.P."/>
        </authorList>
    </citation>
    <scope>NUCLEOTIDE SEQUENCE [LARGE SCALE GENOMIC DNA]</scope>
    <source>
        <strain evidence="13 14">DSM 5692</strain>
    </source>
</reference>
<evidence type="ECO:0000256" key="5">
    <source>
        <dbReference type="ARBA" id="ARBA00022960"/>
    </source>
</evidence>
<feature type="binding site" evidence="10">
    <location>
        <position position="165"/>
    </location>
    <ligand>
        <name>UDP-N-acetyl-alpha-D-glucosamine</name>
        <dbReference type="ChEBI" id="CHEBI:57705"/>
    </ligand>
</feature>
<dbReference type="CAZy" id="GT28">
    <property type="family name" value="Glycosyltransferase Family 28"/>
</dbReference>
<accession>C8X0U1</accession>
<dbReference type="Gene3D" id="3.40.50.2000">
    <property type="entry name" value="Glycogen Phosphorylase B"/>
    <property type="match status" value="2"/>
</dbReference>
<dbReference type="InterPro" id="IPR004276">
    <property type="entry name" value="GlycoTrans_28_N"/>
</dbReference>
<dbReference type="Proteomes" id="UP000001052">
    <property type="component" value="Chromosome"/>
</dbReference>
<dbReference type="SUPFAM" id="SSF53756">
    <property type="entry name" value="UDP-Glycosyltransferase/glycogen phosphorylase"/>
    <property type="match status" value="1"/>
</dbReference>
<dbReference type="GO" id="GO:0005886">
    <property type="term" value="C:plasma membrane"/>
    <property type="evidence" value="ECO:0007669"/>
    <property type="project" value="UniProtKB-SubCell"/>
</dbReference>
<evidence type="ECO:0000256" key="7">
    <source>
        <dbReference type="ARBA" id="ARBA00023136"/>
    </source>
</evidence>
<evidence type="ECO:0000256" key="3">
    <source>
        <dbReference type="ARBA" id="ARBA00022676"/>
    </source>
</evidence>
<comment type="function">
    <text evidence="10">Cell wall formation. Catalyzes the transfer of a GlcNAc subunit on undecaprenyl-pyrophosphoryl-MurNAc-pentapeptide (lipid intermediate I) to form undecaprenyl-pyrophosphoryl-MurNAc-(pentapeptide)GlcNAc (lipid intermediate II).</text>
</comment>
<dbReference type="HOGENOM" id="CLU_037404_2_0_7"/>
<name>C8X0U1_DESRD</name>
<feature type="binding site" evidence="10">
    <location>
        <position position="248"/>
    </location>
    <ligand>
        <name>UDP-N-acetyl-alpha-D-glucosamine</name>
        <dbReference type="ChEBI" id="CHEBI:57705"/>
    </ligand>
</feature>
<keyword evidence="8 10" id="KW-0131">Cell cycle</keyword>
<feature type="domain" description="Glycosyl transferase family 28 C-terminal" evidence="12">
    <location>
        <begin position="187"/>
        <end position="349"/>
    </location>
</feature>
<dbReference type="HAMAP" id="MF_00033">
    <property type="entry name" value="MurG"/>
    <property type="match status" value="1"/>
</dbReference>
<evidence type="ECO:0000259" key="11">
    <source>
        <dbReference type="Pfam" id="PF03033"/>
    </source>
</evidence>
<dbReference type="PANTHER" id="PTHR21015:SF22">
    <property type="entry name" value="GLYCOSYLTRANSFERASE"/>
    <property type="match status" value="1"/>
</dbReference>
<keyword evidence="1 10" id="KW-1003">Cell membrane</keyword>
<dbReference type="InterPro" id="IPR006009">
    <property type="entry name" value="GlcNAc_MurG"/>
</dbReference>
<feature type="binding site" evidence="10">
    <location>
        <position position="193"/>
    </location>
    <ligand>
        <name>UDP-N-acetyl-alpha-D-glucosamine</name>
        <dbReference type="ChEBI" id="CHEBI:57705"/>
    </ligand>
</feature>
<feature type="binding site" evidence="10">
    <location>
        <position position="293"/>
    </location>
    <ligand>
        <name>UDP-N-acetyl-alpha-D-glucosamine</name>
        <dbReference type="ChEBI" id="CHEBI:57705"/>
    </ligand>
</feature>
<dbReference type="InterPro" id="IPR007235">
    <property type="entry name" value="Glyco_trans_28_C"/>
</dbReference>
<comment type="subcellular location">
    <subcellularLocation>
        <location evidence="10">Cell inner membrane</location>
        <topology evidence="10">Peripheral membrane protein</topology>
        <orientation evidence="10">Cytoplasmic side</orientation>
    </subcellularLocation>
</comment>
<keyword evidence="7 10" id="KW-0472">Membrane</keyword>
<dbReference type="NCBIfam" id="TIGR01133">
    <property type="entry name" value="murG"/>
    <property type="match status" value="1"/>
</dbReference>
<feature type="domain" description="Glycosyltransferase family 28 N-terminal" evidence="11">
    <location>
        <begin position="4"/>
        <end position="142"/>
    </location>
</feature>
<keyword evidence="6 10" id="KW-0573">Peptidoglycan synthesis</keyword>
<evidence type="ECO:0000256" key="2">
    <source>
        <dbReference type="ARBA" id="ARBA00022618"/>
    </source>
</evidence>
<reference evidence="14" key="1">
    <citation type="submission" date="2009-09" db="EMBL/GenBank/DDBJ databases">
        <title>The complete chromosome of Desulfohalobium retbaense DSM 5692.</title>
        <authorList>
            <consortium name="US DOE Joint Genome Institute (JGI-PGF)"/>
            <person name="Lucas S."/>
            <person name="Copeland A."/>
            <person name="Lapidus A."/>
            <person name="Glavina del Rio T."/>
            <person name="Dalin E."/>
            <person name="Tice H."/>
            <person name="Bruce D."/>
            <person name="Goodwin L."/>
            <person name="Pitluck S."/>
            <person name="Kyrpides N."/>
            <person name="Mavromatis K."/>
            <person name="Ivanova N."/>
            <person name="Mikhailova N."/>
            <person name="Munk A.C."/>
            <person name="Brettin T."/>
            <person name="Detter J.C."/>
            <person name="Han C."/>
            <person name="Tapia R."/>
            <person name="Larimer F."/>
            <person name="Land M."/>
            <person name="Hauser L."/>
            <person name="Markowitz V."/>
            <person name="Cheng J.-F."/>
            <person name="Hugenholtz P."/>
            <person name="Woyke T."/>
            <person name="Wu D."/>
            <person name="Spring S."/>
            <person name="Klenk H.-P."/>
            <person name="Eisen J.A."/>
        </authorList>
    </citation>
    <scope>NUCLEOTIDE SEQUENCE [LARGE SCALE GENOMIC DNA]</scope>
    <source>
        <strain evidence="14">DSM 5692</strain>
    </source>
</reference>
<dbReference type="Pfam" id="PF03033">
    <property type="entry name" value="Glyco_transf_28"/>
    <property type="match status" value="1"/>
</dbReference>